<reference evidence="2 4" key="1">
    <citation type="submission" date="2017-11" db="EMBL/GenBank/DDBJ databases">
        <title>Genome sequence of Entomoplasma luminosum PIMN-1 (ATCC 49195).</title>
        <authorList>
            <person name="Lo W.-S."/>
            <person name="Gasparich G.E."/>
            <person name="Kuo C.-H."/>
        </authorList>
    </citation>
    <scope>NUCLEOTIDE SEQUENCE [LARGE SCALE GENOMIC DNA]</scope>
    <source>
        <strain evidence="2 4">PIMN-1</strain>
    </source>
</reference>
<gene>
    <name evidence="3" type="ORF">C5T88_02210</name>
    <name evidence="2" type="ORF">ELUMI_v1c08550</name>
</gene>
<dbReference type="EMBL" id="CP027019">
    <property type="protein sequence ID" value="AVP49390.1"/>
    <property type="molecule type" value="Genomic_DNA"/>
</dbReference>
<dbReference type="Proteomes" id="UP000232063">
    <property type="component" value="Chromosome"/>
</dbReference>
<sequence length="221" mass="26477">MEIKENKIDRYRRKRKKTLADAFMNNIFAINKSEKTKILHLLKKHNVESLLFYTDLRNLEFIIQNGINTLNNLTLPEEKYYFVWSFHQHEESIDLEFDNSSRAYFWKWTNDIQGFDPKTMAVIGINPERLAELTQKDWLFDFAQSLVNIPENIYPETFDWLLVQDLKMYQIIKKRINELKLNIDVYLGNDGIVKIERKQPEDHNTLNSTTNKTIWNQEGEQ</sequence>
<dbReference type="RefSeq" id="WP_025734772.1">
    <property type="nucleotide sequence ID" value="NZ_CP024963.1"/>
</dbReference>
<dbReference type="KEGG" id="elj:ELUMI_v1c08550"/>
<reference evidence="3" key="2">
    <citation type="journal article" date="2018" name="Elife">
        <title>Firefly genomes illuminate parallel origins of bioluminescence in beetles.</title>
        <authorList>
            <person name="Fallon T.R."/>
            <person name="Lower S.E."/>
            <person name="Chang C.H."/>
            <person name="Bessho-Uehara M."/>
            <person name="Martin G.J."/>
            <person name="Bewick A.J."/>
            <person name="Behringer M."/>
            <person name="Debat H.J."/>
            <person name="Wong I."/>
            <person name="Day J.C."/>
            <person name="Suvorov A."/>
            <person name="Silva C.J."/>
            <person name="Stanger-Hall K.F."/>
            <person name="Hall D.W."/>
            <person name="Schmitz R.J."/>
            <person name="Nelson D.R."/>
            <person name="Lewis S.M."/>
            <person name="Shigenobu S."/>
            <person name="Bybee S.M."/>
            <person name="Larracuente A.M."/>
            <person name="Oba Y."/>
            <person name="Weng J.K."/>
        </authorList>
    </citation>
    <scope>NUCLEOTIDE SEQUENCE</scope>
    <source>
        <strain evidence="3">NJ-2016</strain>
    </source>
</reference>
<protein>
    <submittedName>
        <fullName evidence="2">Uncharacterized protein</fullName>
    </submittedName>
</protein>
<feature type="region of interest" description="Disordered" evidence="1">
    <location>
        <begin position="202"/>
        <end position="221"/>
    </location>
</feature>
<evidence type="ECO:0000256" key="1">
    <source>
        <dbReference type="SAM" id="MobiDB-lite"/>
    </source>
</evidence>
<keyword evidence="4" id="KW-1185">Reference proteome</keyword>
<accession>A0A2K8NVK5</accession>
<feature type="compositionally biased region" description="Polar residues" evidence="1">
    <location>
        <begin position="205"/>
        <end position="221"/>
    </location>
</feature>
<dbReference type="Proteomes" id="UP000239250">
    <property type="component" value="Chromosome"/>
</dbReference>
<dbReference type="OrthoDB" id="390260at2"/>
<evidence type="ECO:0000313" key="3">
    <source>
        <dbReference type="EMBL" id="AVP49390.1"/>
    </source>
</evidence>
<organism evidence="2 4">
    <name type="scientific">Williamsoniiplasma luminosum</name>
    <dbReference type="NCBI Taxonomy" id="214888"/>
    <lineage>
        <taxon>Bacteria</taxon>
        <taxon>Bacillati</taxon>
        <taxon>Mycoplasmatota</taxon>
        <taxon>Mollicutes</taxon>
        <taxon>Entomoplasmatales</taxon>
        <taxon>Williamsoniiplasma</taxon>
    </lineage>
</organism>
<proteinExistence type="predicted"/>
<evidence type="ECO:0000313" key="2">
    <source>
        <dbReference type="EMBL" id="ATZ17576.1"/>
    </source>
</evidence>
<dbReference type="EMBL" id="CP024963">
    <property type="protein sequence ID" value="ATZ17576.1"/>
    <property type="molecule type" value="Genomic_DNA"/>
</dbReference>
<evidence type="ECO:0000313" key="4">
    <source>
        <dbReference type="Proteomes" id="UP000232063"/>
    </source>
</evidence>
<name>A0A2K8NVK5_9MOLU</name>
<evidence type="ECO:0000313" key="5">
    <source>
        <dbReference type="Proteomes" id="UP000239250"/>
    </source>
</evidence>
<reference evidence="5" key="3">
    <citation type="submission" date="2018-02" db="EMBL/GenBank/DDBJ databases">
        <title>Firefly genomes illuminate parallel origins of bioluminescence in beetles.</title>
        <authorList>
            <person name="Fallon T.R."/>
            <person name="Lower S.E.S."/>
            <person name="Behringer M."/>
            <person name="Weng J.-K."/>
        </authorList>
    </citation>
    <scope>NUCLEOTIDE SEQUENCE [LARGE SCALE GENOMIC DNA]</scope>
</reference>
<dbReference type="AlphaFoldDB" id="A0A2K8NVK5"/>